<protein>
    <recommendedName>
        <fullName evidence="7">Major facilitator superfamily (MFS) profile domain-containing protein</fullName>
    </recommendedName>
</protein>
<evidence type="ECO:0000256" key="4">
    <source>
        <dbReference type="ARBA" id="ARBA00022989"/>
    </source>
</evidence>
<feature type="transmembrane region" description="Helical" evidence="6">
    <location>
        <begin position="63"/>
        <end position="86"/>
    </location>
</feature>
<dbReference type="InterPro" id="IPR005828">
    <property type="entry name" value="MFS_sugar_transport-like"/>
</dbReference>
<dbReference type="InterPro" id="IPR050360">
    <property type="entry name" value="MFS_Sugar_Transporters"/>
</dbReference>
<keyword evidence="9" id="KW-1185">Reference proteome</keyword>
<dbReference type="Proteomes" id="UP001369815">
    <property type="component" value="Unassembled WGS sequence"/>
</dbReference>
<dbReference type="InterPro" id="IPR020846">
    <property type="entry name" value="MFS_dom"/>
</dbReference>
<dbReference type="Gene3D" id="1.20.1250.20">
    <property type="entry name" value="MFS general substrate transporter like domains"/>
    <property type="match status" value="1"/>
</dbReference>
<evidence type="ECO:0000256" key="3">
    <source>
        <dbReference type="ARBA" id="ARBA00022692"/>
    </source>
</evidence>
<proteinExistence type="inferred from homology"/>
<dbReference type="GO" id="GO:0005351">
    <property type="term" value="F:carbohydrate:proton symporter activity"/>
    <property type="evidence" value="ECO:0007669"/>
    <property type="project" value="TreeGrafter"/>
</dbReference>
<dbReference type="Pfam" id="PF00083">
    <property type="entry name" value="Sugar_tr"/>
    <property type="match status" value="1"/>
</dbReference>
<dbReference type="EMBL" id="JBANMG010000002">
    <property type="protein sequence ID" value="KAK6957193.1"/>
    <property type="molecule type" value="Genomic_DNA"/>
</dbReference>
<feature type="transmembrane region" description="Helical" evidence="6">
    <location>
        <begin position="153"/>
        <end position="170"/>
    </location>
</feature>
<evidence type="ECO:0000256" key="6">
    <source>
        <dbReference type="SAM" id="Phobius"/>
    </source>
</evidence>
<reference evidence="8 9" key="1">
    <citation type="journal article" date="2024" name="Front Chem Biol">
        <title>Unveiling the potential of Daldinia eschscholtzii MFLUCC 19-0629 through bioactivity and bioinformatics studies for enhanced sustainable agriculture production.</title>
        <authorList>
            <person name="Brooks S."/>
            <person name="Weaver J.A."/>
            <person name="Klomchit A."/>
            <person name="Alharthi S.A."/>
            <person name="Onlamun T."/>
            <person name="Nurani R."/>
            <person name="Vong T.K."/>
            <person name="Alberti F."/>
            <person name="Greco C."/>
        </authorList>
    </citation>
    <scope>NUCLEOTIDE SEQUENCE [LARGE SCALE GENOMIC DNA]</scope>
    <source>
        <strain evidence="8">MFLUCC 19-0629</strain>
    </source>
</reference>
<dbReference type="InterPro" id="IPR036259">
    <property type="entry name" value="MFS_trans_sf"/>
</dbReference>
<dbReference type="PANTHER" id="PTHR48022:SF66">
    <property type="entry name" value="MFS HEXOSE TRANSPORTER"/>
    <property type="match status" value="1"/>
</dbReference>
<dbReference type="SUPFAM" id="SSF103473">
    <property type="entry name" value="MFS general substrate transporter"/>
    <property type="match status" value="1"/>
</dbReference>
<sequence>MAGRLILGFGNSLSQMASPLLLTEICHPQHRGPVTAVYNCLWNLGALLVAWVGWGTAQIRNDWSWRSITLIQILPSLIQIIFIYWIPESPRYLIAKDRHEEALDILAKYHAGGDKNDILVQFEFREIKETMRMEKQVARAAGYLDFLRTKGNLWRLAILISLGVISQYSGNALFSNYMDTVYEGAGIRVQDQKLAVRNTT</sequence>
<accession>A0AAX6MXP2</accession>
<gene>
    <name evidence="8" type="ORF">Daesc_002479</name>
</gene>
<evidence type="ECO:0000259" key="7">
    <source>
        <dbReference type="PROSITE" id="PS50850"/>
    </source>
</evidence>
<evidence type="ECO:0000256" key="1">
    <source>
        <dbReference type="ARBA" id="ARBA00004141"/>
    </source>
</evidence>
<organism evidence="8 9">
    <name type="scientific">Daldinia eschscholtzii</name>
    <dbReference type="NCBI Taxonomy" id="292717"/>
    <lineage>
        <taxon>Eukaryota</taxon>
        <taxon>Fungi</taxon>
        <taxon>Dikarya</taxon>
        <taxon>Ascomycota</taxon>
        <taxon>Pezizomycotina</taxon>
        <taxon>Sordariomycetes</taxon>
        <taxon>Xylariomycetidae</taxon>
        <taxon>Xylariales</taxon>
        <taxon>Hypoxylaceae</taxon>
        <taxon>Daldinia</taxon>
    </lineage>
</organism>
<feature type="transmembrane region" description="Helical" evidence="6">
    <location>
        <begin position="36"/>
        <end position="57"/>
    </location>
</feature>
<keyword evidence="4 6" id="KW-1133">Transmembrane helix</keyword>
<comment type="caution">
    <text evidence="8">The sequence shown here is derived from an EMBL/GenBank/DDBJ whole genome shotgun (WGS) entry which is preliminary data.</text>
</comment>
<evidence type="ECO:0000313" key="8">
    <source>
        <dbReference type="EMBL" id="KAK6957193.1"/>
    </source>
</evidence>
<keyword evidence="5 6" id="KW-0472">Membrane</keyword>
<comment type="similarity">
    <text evidence="2">Belongs to the major facilitator superfamily. Sugar transporter (TC 2.A.1.1) family.</text>
</comment>
<keyword evidence="3 6" id="KW-0812">Transmembrane</keyword>
<evidence type="ECO:0000313" key="9">
    <source>
        <dbReference type="Proteomes" id="UP001369815"/>
    </source>
</evidence>
<dbReference type="PROSITE" id="PS50850">
    <property type="entry name" value="MFS"/>
    <property type="match status" value="1"/>
</dbReference>
<feature type="domain" description="Major facilitator superfamily (MFS) profile" evidence="7">
    <location>
        <begin position="1"/>
        <end position="200"/>
    </location>
</feature>
<dbReference type="AlphaFoldDB" id="A0AAX6MXP2"/>
<comment type="subcellular location">
    <subcellularLocation>
        <location evidence="1">Membrane</location>
        <topology evidence="1">Multi-pass membrane protein</topology>
    </subcellularLocation>
</comment>
<dbReference type="PANTHER" id="PTHR48022">
    <property type="entry name" value="PLASTIDIC GLUCOSE TRANSPORTER 4"/>
    <property type="match status" value="1"/>
</dbReference>
<evidence type="ECO:0000256" key="5">
    <source>
        <dbReference type="ARBA" id="ARBA00023136"/>
    </source>
</evidence>
<evidence type="ECO:0000256" key="2">
    <source>
        <dbReference type="ARBA" id="ARBA00010992"/>
    </source>
</evidence>
<name>A0AAX6MXP2_9PEZI</name>
<dbReference type="GO" id="GO:0016020">
    <property type="term" value="C:membrane"/>
    <property type="evidence" value="ECO:0007669"/>
    <property type="project" value="UniProtKB-SubCell"/>
</dbReference>